<proteinExistence type="predicted"/>
<evidence type="ECO:0000256" key="1">
    <source>
        <dbReference type="ARBA" id="ARBA00004651"/>
    </source>
</evidence>
<evidence type="ECO:0000256" key="5">
    <source>
        <dbReference type="ARBA" id="ARBA00022989"/>
    </source>
</evidence>
<feature type="transmembrane region" description="Helical" evidence="7">
    <location>
        <begin position="167"/>
        <end position="194"/>
    </location>
</feature>
<evidence type="ECO:0000313" key="10">
    <source>
        <dbReference type="Proteomes" id="UP001597191"/>
    </source>
</evidence>
<feature type="transmembrane region" description="Helical" evidence="7">
    <location>
        <begin position="206"/>
        <end position="227"/>
    </location>
</feature>
<dbReference type="CDD" id="cd16015">
    <property type="entry name" value="LTA_synthase"/>
    <property type="match status" value="1"/>
</dbReference>
<evidence type="ECO:0000313" key="9">
    <source>
        <dbReference type="EMBL" id="MFD1411460.1"/>
    </source>
</evidence>
<keyword evidence="4 7" id="KW-0812">Transmembrane</keyword>
<comment type="pathway">
    <text evidence="2">Cell wall biogenesis; lipoteichoic acid biosynthesis.</text>
</comment>
<evidence type="ECO:0000256" key="6">
    <source>
        <dbReference type="ARBA" id="ARBA00023136"/>
    </source>
</evidence>
<organism evidence="9 10">
    <name type="scientific">Lapidilactobacillus gannanensis</name>
    <dbReference type="NCBI Taxonomy" id="2486002"/>
    <lineage>
        <taxon>Bacteria</taxon>
        <taxon>Bacillati</taxon>
        <taxon>Bacillota</taxon>
        <taxon>Bacilli</taxon>
        <taxon>Lactobacillales</taxon>
        <taxon>Lactobacillaceae</taxon>
        <taxon>Lapidilactobacillus</taxon>
    </lineage>
</organism>
<keyword evidence="6 7" id="KW-0472">Membrane</keyword>
<gene>
    <name evidence="9" type="ORF">ACFQ4R_07670</name>
</gene>
<feature type="transmembrane region" description="Helical" evidence="7">
    <location>
        <begin position="6"/>
        <end position="22"/>
    </location>
</feature>
<feature type="transmembrane region" description="Helical" evidence="7">
    <location>
        <begin position="31"/>
        <end position="54"/>
    </location>
</feature>
<protein>
    <submittedName>
        <fullName evidence="9">LTA synthase family protein</fullName>
    </submittedName>
</protein>
<name>A0ABW4BPM5_9LACO</name>
<dbReference type="InterPro" id="IPR050448">
    <property type="entry name" value="OpgB/LTA_synthase_biosynth"/>
</dbReference>
<keyword evidence="3" id="KW-1003">Cell membrane</keyword>
<feature type="transmembrane region" description="Helical" evidence="7">
    <location>
        <begin position="115"/>
        <end position="133"/>
    </location>
</feature>
<dbReference type="SUPFAM" id="SSF53649">
    <property type="entry name" value="Alkaline phosphatase-like"/>
    <property type="match status" value="1"/>
</dbReference>
<evidence type="ECO:0000256" key="4">
    <source>
        <dbReference type="ARBA" id="ARBA00022692"/>
    </source>
</evidence>
<dbReference type="PANTHER" id="PTHR47371">
    <property type="entry name" value="LIPOTEICHOIC ACID SYNTHASE"/>
    <property type="match status" value="1"/>
</dbReference>
<accession>A0ABW4BPM5</accession>
<dbReference type="Pfam" id="PF00884">
    <property type="entry name" value="Sulfatase"/>
    <property type="match status" value="1"/>
</dbReference>
<reference evidence="10" key="1">
    <citation type="journal article" date="2019" name="Int. J. Syst. Evol. Microbiol.">
        <title>The Global Catalogue of Microorganisms (GCM) 10K type strain sequencing project: providing services to taxonomists for standard genome sequencing and annotation.</title>
        <authorList>
            <consortium name="The Broad Institute Genomics Platform"/>
            <consortium name="The Broad Institute Genome Sequencing Center for Infectious Disease"/>
            <person name="Wu L."/>
            <person name="Ma J."/>
        </authorList>
    </citation>
    <scope>NUCLEOTIDE SEQUENCE [LARGE SCALE GENOMIC DNA]</scope>
    <source>
        <strain evidence="10">CCM 8937</strain>
    </source>
</reference>
<keyword evidence="10" id="KW-1185">Reference proteome</keyword>
<evidence type="ECO:0000259" key="8">
    <source>
        <dbReference type="Pfam" id="PF00884"/>
    </source>
</evidence>
<evidence type="ECO:0000256" key="2">
    <source>
        <dbReference type="ARBA" id="ARBA00004936"/>
    </source>
</evidence>
<comment type="caution">
    <text evidence="9">The sequence shown here is derived from an EMBL/GenBank/DDBJ whole genome shotgun (WGS) entry which is preliminary data.</text>
</comment>
<sequence length="611" mass="69235">MIYISFFIAYVSLVLPLIFAFIKKDVKKVNYLLRCLANLIFVLSGIILIFKYFFKLPIFGNTQSPFDFPFTMKFIFALMVAEIIIICAEHFLRISRIFEIESIQLSSKKAYVRTSLYTFLVFVAILVFLSSKWTTGFFGQLYPKGLLYPEQIIYNLTQPMEGTDQGFFVAFLSGPLLKSIMSIFISFPILLILLNSKFTIFKTGKVFSRVFVSLVVLTSVSLIAFAANNIDAIGFIKYFTSSSDFIEKNYVSPTTTKITFPKKKRNLIYIYVESLEASSLDKMTGGQMQTNLLPKLTQLSKDGINFSDTNKSLGGAHQFSGTGWTIAGMVAQSSGLPLKVQAAENNYGLNSNNKFLPGATTLTDILAKEGYQQKLLVGSDATFGGRRSFYTQHGNVNIDDLLTAKQLNRIPSDYHVWWGYEDSKLFKYGKDDLNSFAASDKPFNLTMLTANTHFPDGYPEKNMPQKYSSQYSNVINYTDTQVTDFVRWIQKQPFYDNTTIIIQGDHLSMDEEYFTSQNVPINDRRTFNLILNPQVDTHNIKTKNRTFGTFDMFPTTLAALGAKIDGDKLGIGTNLFSDKKTLAEKYGFQKVNDQLSLKSKFYDLKINSEKK</sequence>
<dbReference type="EMBL" id="JBHTOH010000076">
    <property type="protein sequence ID" value="MFD1411460.1"/>
    <property type="molecule type" value="Genomic_DNA"/>
</dbReference>
<feature type="domain" description="Sulfatase N-terminal" evidence="8">
    <location>
        <begin position="265"/>
        <end position="561"/>
    </location>
</feature>
<dbReference type="InterPro" id="IPR000917">
    <property type="entry name" value="Sulfatase_N"/>
</dbReference>
<dbReference type="Gene3D" id="3.40.720.10">
    <property type="entry name" value="Alkaline Phosphatase, subunit A"/>
    <property type="match status" value="1"/>
</dbReference>
<dbReference type="PANTHER" id="PTHR47371:SF3">
    <property type="entry name" value="PHOSPHOGLYCEROL TRANSFERASE I"/>
    <property type="match status" value="1"/>
</dbReference>
<evidence type="ECO:0000256" key="3">
    <source>
        <dbReference type="ARBA" id="ARBA00022475"/>
    </source>
</evidence>
<dbReference type="RefSeq" id="WP_125651208.1">
    <property type="nucleotide sequence ID" value="NZ_JBHTOH010000076.1"/>
</dbReference>
<keyword evidence="5 7" id="KW-1133">Transmembrane helix</keyword>
<evidence type="ECO:0000256" key="7">
    <source>
        <dbReference type="SAM" id="Phobius"/>
    </source>
</evidence>
<dbReference type="Proteomes" id="UP001597191">
    <property type="component" value="Unassembled WGS sequence"/>
</dbReference>
<dbReference type="InterPro" id="IPR017850">
    <property type="entry name" value="Alkaline_phosphatase_core_sf"/>
</dbReference>
<comment type="subcellular location">
    <subcellularLocation>
        <location evidence="1">Cell membrane</location>
        <topology evidence="1">Multi-pass membrane protein</topology>
    </subcellularLocation>
</comment>
<feature type="transmembrane region" description="Helical" evidence="7">
    <location>
        <begin position="74"/>
        <end position="94"/>
    </location>
</feature>